<evidence type="ECO:0000313" key="2">
    <source>
        <dbReference type="Proteomes" id="UP001341840"/>
    </source>
</evidence>
<proteinExistence type="predicted"/>
<protein>
    <submittedName>
        <fullName evidence="1">Uncharacterized protein</fullName>
    </submittedName>
</protein>
<evidence type="ECO:0000313" key="1">
    <source>
        <dbReference type="EMBL" id="MED6208137.1"/>
    </source>
</evidence>
<reference evidence="1 2" key="1">
    <citation type="journal article" date="2023" name="Plants (Basel)">
        <title>Bridging the Gap: Combining Genomics and Transcriptomics Approaches to Understand Stylosanthes scabra, an Orphan Legume from the Brazilian Caatinga.</title>
        <authorList>
            <person name="Ferreira-Neto J.R.C."/>
            <person name="da Silva M.D."/>
            <person name="Binneck E."/>
            <person name="de Melo N.F."/>
            <person name="da Silva R.H."/>
            <person name="de Melo A.L.T.M."/>
            <person name="Pandolfi V."/>
            <person name="Bustamante F.O."/>
            <person name="Brasileiro-Vidal A.C."/>
            <person name="Benko-Iseppon A.M."/>
        </authorList>
    </citation>
    <scope>NUCLEOTIDE SEQUENCE [LARGE SCALE GENOMIC DNA]</scope>
    <source>
        <tissue evidence="1">Leaves</tissue>
    </source>
</reference>
<comment type="caution">
    <text evidence="1">The sequence shown here is derived from an EMBL/GenBank/DDBJ whole genome shotgun (WGS) entry which is preliminary data.</text>
</comment>
<dbReference type="Proteomes" id="UP001341840">
    <property type="component" value="Unassembled WGS sequence"/>
</dbReference>
<gene>
    <name evidence="1" type="ORF">PIB30_042401</name>
</gene>
<dbReference type="EMBL" id="JASCZI010241896">
    <property type="protein sequence ID" value="MED6208137.1"/>
    <property type="molecule type" value="Genomic_DNA"/>
</dbReference>
<accession>A0ABU6YCI4</accession>
<name>A0ABU6YCI4_9FABA</name>
<organism evidence="1 2">
    <name type="scientific">Stylosanthes scabra</name>
    <dbReference type="NCBI Taxonomy" id="79078"/>
    <lineage>
        <taxon>Eukaryota</taxon>
        <taxon>Viridiplantae</taxon>
        <taxon>Streptophyta</taxon>
        <taxon>Embryophyta</taxon>
        <taxon>Tracheophyta</taxon>
        <taxon>Spermatophyta</taxon>
        <taxon>Magnoliopsida</taxon>
        <taxon>eudicotyledons</taxon>
        <taxon>Gunneridae</taxon>
        <taxon>Pentapetalae</taxon>
        <taxon>rosids</taxon>
        <taxon>fabids</taxon>
        <taxon>Fabales</taxon>
        <taxon>Fabaceae</taxon>
        <taxon>Papilionoideae</taxon>
        <taxon>50 kb inversion clade</taxon>
        <taxon>dalbergioids sensu lato</taxon>
        <taxon>Dalbergieae</taxon>
        <taxon>Pterocarpus clade</taxon>
        <taxon>Stylosanthes</taxon>
    </lineage>
</organism>
<keyword evidence="2" id="KW-1185">Reference proteome</keyword>
<sequence>MAERLTLKQLGGASTAFDNQPNIFPELNANFELKSGLINLLSKAVLAPPNCLRVSRSAMHIKDFEVICATTRRTGGYDDAVKLTSAPPEASQQD</sequence>